<feature type="compositionally biased region" description="Basic and acidic residues" evidence="2">
    <location>
        <begin position="208"/>
        <end position="219"/>
    </location>
</feature>
<comment type="caution">
    <text evidence="4">The sequence shown here is derived from an EMBL/GenBank/DDBJ whole genome shotgun (WGS) entry which is preliminary data.</text>
</comment>
<name>K0RP50_THAOC</name>
<feature type="compositionally biased region" description="Basic and acidic residues" evidence="2">
    <location>
        <begin position="154"/>
        <end position="171"/>
    </location>
</feature>
<comment type="similarity">
    <text evidence="1">Belongs to the NARF family.</text>
</comment>
<dbReference type="InterPro" id="IPR004108">
    <property type="entry name" value="Fe_hydrogenase_lsu_C"/>
</dbReference>
<dbReference type="EMBL" id="AGNL01033793">
    <property type="protein sequence ID" value="EJK55548.1"/>
    <property type="molecule type" value="Genomic_DNA"/>
</dbReference>
<feature type="domain" description="Iron hydrogenase large subunit C-terminal" evidence="3">
    <location>
        <begin position="291"/>
        <end position="377"/>
    </location>
</feature>
<dbReference type="InterPro" id="IPR050340">
    <property type="entry name" value="Cytosolic_Fe-S_CAF"/>
</dbReference>
<evidence type="ECO:0000313" key="5">
    <source>
        <dbReference type="Proteomes" id="UP000266841"/>
    </source>
</evidence>
<keyword evidence="5" id="KW-1185">Reference proteome</keyword>
<feature type="region of interest" description="Disordered" evidence="2">
    <location>
        <begin position="30"/>
        <end position="103"/>
    </location>
</feature>
<dbReference type="Gene3D" id="3.40.50.1780">
    <property type="match status" value="1"/>
</dbReference>
<dbReference type="Pfam" id="PF02906">
    <property type="entry name" value="Fe_hyd_lg_C"/>
    <property type="match status" value="1"/>
</dbReference>
<feature type="compositionally biased region" description="Basic and acidic residues" evidence="2">
    <location>
        <begin position="39"/>
        <end position="52"/>
    </location>
</feature>
<feature type="region of interest" description="Disordered" evidence="2">
    <location>
        <begin position="149"/>
        <end position="171"/>
    </location>
</feature>
<dbReference type="AlphaFoldDB" id="K0RP50"/>
<evidence type="ECO:0000313" key="4">
    <source>
        <dbReference type="EMBL" id="EJK55548.1"/>
    </source>
</evidence>
<feature type="non-terminal residue" evidence="4">
    <location>
        <position position="513"/>
    </location>
</feature>
<dbReference type="Proteomes" id="UP000266841">
    <property type="component" value="Unassembled WGS sequence"/>
</dbReference>
<dbReference type="InterPro" id="IPR009016">
    <property type="entry name" value="Fe_hydrogenase"/>
</dbReference>
<dbReference type="OrthoDB" id="196505at2759"/>
<sequence length="513" mass="52771">MPVLINNESDYLGPSQACVNPLFVSGASLPAGEAATRPRPRDAVGEDGRGDKSAAAPSAVPPRRRTRRRRAPGIVLRAEGGDAAPEGRRSLNPVVEGGHPAAAAAEDEAARAAAAEIGEGGGSGARRDLVFTVSPASLADLRRHLYGEEGCGGEEDKAASAQDEGKTAPPTRREFLHDVADFLGDEFGATLVIDGSVPQRSSLEEAAAEFRRRYEDDAKLGSGGKGTGPPDTPPPSIALSSTRTRFVEKRPGGGEEDEIDVTVVEHPPGLVLEEDLATGPGGLPSANLTRIVARQSSLPVLSSSCPGFVCLAEKTAPAAVPLLTSAKSPMAAAGALIKAASEGGSNKTGKGKSPEAPYHVAVMPCHDKKLEAGRDDLAWEGGTMSRLLWGSSDAEGSEKGADGLENGGMVREVDLVITTGELLGLLGEAAGAGDDGDRVEPAAVRSYLDKRKRSRKDDGGFGSGRPTLVSIDDEDEEGGGGRTDDPSAEALTGVHGSGSYADYVFRSAALDSS</sequence>
<evidence type="ECO:0000256" key="1">
    <source>
        <dbReference type="ARBA" id="ARBA00006596"/>
    </source>
</evidence>
<gene>
    <name evidence="4" type="ORF">THAOC_24714</name>
</gene>
<dbReference type="PANTHER" id="PTHR11615">
    <property type="entry name" value="NITRATE, FORMATE, IRON DEHYDROGENASE"/>
    <property type="match status" value="1"/>
</dbReference>
<dbReference type="SUPFAM" id="SSF53920">
    <property type="entry name" value="Fe-only hydrogenase"/>
    <property type="match status" value="1"/>
</dbReference>
<proteinExistence type="inferred from homology"/>
<evidence type="ECO:0000259" key="3">
    <source>
        <dbReference type="Pfam" id="PF02906"/>
    </source>
</evidence>
<feature type="region of interest" description="Disordered" evidence="2">
    <location>
        <begin position="207"/>
        <end position="255"/>
    </location>
</feature>
<evidence type="ECO:0000256" key="2">
    <source>
        <dbReference type="SAM" id="MobiDB-lite"/>
    </source>
</evidence>
<feature type="region of interest" description="Disordered" evidence="2">
    <location>
        <begin position="450"/>
        <end position="495"/>
    </location>
</feature>
<dbReference type="eggNOG" id="KOG2439">
    <property type="taxonomic scope" value="Eukaryota"/>
</dbReference>
<feature type="compositionally biased region" description="Basic residues" evidence="2">
    <location>
        <begin position="62"/>
        <end position="71"/>
    </location>
</feature>
<protein>
    <recommendedName>
        <fullName evidence="3">Iron hydrogenase large subunit C-terminal domain-containing protein</fullName>
    </recommendedName>
</protein>
<organism evidence="4 5">
    <name type="scientific">Thalassiosira oceanica</name>
    <name type="common">Marine diatom</name>
    <dbReference type="NCBI Taxonomy" id="159749"/>
    <lineage>
        <taxon>Eukaryota</taxon>
        <taxon>Sar</taxon>
        <taxon>Stramenopiles</taxon>
        <taxon>Ochrophyta</taxon>
        <taxon>Bacillariophyta</taxon>
        <taxon>Coscinodiscophyceae</taxon>
        <taxon>Thalassiosirophycidae</taxon>
        <taxon>Thalassiosirales</taxon>
        <taxon>Thalassiosiraceae</taxon>
        <taxon>Thalassiosira</taxon>
    </lineage>
</organism>
<reference evidence="4 5" key="1">
    <citation type="journal article" date="2012" name="Genome Biol.">
        <title>Genome and low-iron response of an oceanic diatom adapted to chronic iron limitation.</title>
        <authorList>
            <person name="Lommer M."/>
            <person name="Specht M."/>
            <person name="Roy A.S."/>
            <person name="Kraemer L."/>
            <person name="Andreson R."/>
            <person name="Gutowska M.A."/>
            <person name="Wolf J."/>
            <person name="Bergner S.V."/>
            <person name="Schilhabel M.B."/>
            <person name="Klostermeier U.C."/>
            <person name="Beiko R.G."/>
            <person name="Rosenstiel P."/>
            <person name="Hippler M."/>
            <person name="Laroche J."/>
        </authorList>
    </citation>
    <scope>NUCLEOTIDE SEQUENCE [LARGE SCALE GENOMIC DNA]</scope>
    <source>
        <strain evidence="4 5">CCMP1005</strain>
    </source>
</reference>
<accession>K0RP50</accession>